<dbReference type="PANTHER" id="PTHR33167">
    <property type="entry name" value="TRANSCRIPTION FACTOR, PUTATIVE (DUF863)-RELATED"/>
    <property type="match status" value="1"/>
</dbReference>
<dbReference type="AlphaFoldDB" id="A0A3Q7FT42"/>
<reference evidence="2" key="1">
    <citation type="journal article" date="2012" name="Nature">
        <title>The tomato genome sequence provides insights into fleshy fruit evolution.</title>
        <authorList>
            <consortium name="Tomato Genome Consortium"/>
        </authorList>
    </citation>
    <scope>NUCLEOTIDE SEQUENCE [LARGE SCALE GENOMIC DNA]</scope>
    <source>
        <strain evidence="2">cv. Heinz 1706</strain>
    </source>
</reference>
<feature type="region of interest" description="Disordered" evidence="1">
    <location>
        <begin position="312"/>
        <end position="333"/>
    </location>
</feature>
<proteinExistence type="predicted"/>
<dbReference type="OMA" id="CINMSCI"/>
<feature type="compositionally biased region" description="Basic residues" evidence="1">
    <location>
        <begin position="589"/>
        <end position="600"/>
    </location>
</feature>
<dbReference type="EnsemblPlants" id="Solyc03g115590.3.1">
    <property type="protein sequence ID" value="Solyc03g115590.3.1"/>
    <property type="gene ID" value="Solyc03g115590.3"/>
</dbReference>
<accession>A0A3Q7FT42</accession>
<feature type="compositionally biased region" description="Polar residues" evidence="1">
    <location>
        <begin position="312"/>
        <end position="328"/>
    </location>
</feature>
<name>A0A3Q7FT42_SOLLC</name>
<dbReference type="InterPro" id="IPR008581">
    <property type="entry name" value="DUF863_pln"/>
</dbReference>
<dbReference type="Gramene" id="Solyc03g115590.3.1">
    <property type="protein sequence ID" value="Solyc03g115590.3.1"/>
    <property type="gene ID" value="Solyc03g115590.3"/>
</dbReference>
<reference evidence="2" key="2">
    <citation type="submission" date="2019-01" db="UniProtKB">
        <authorList>
            <consortium name="EnsemblPlants"/>
        </authorList>
    </citation>
    <scope>IDENTIFICATION</scope>
    <source>
        <strain evidence="2">cv. Heinz 1706</strain>
    </source>
</reference>
<dbReference type="Pfam" id="PF05904">
    <property type="entry name" value="DUF863"/>
    <property type="match status" value="1"/>
</dbReference>
<dbReference type="PANTHER" id="PTHR33167:SF31">
    <property type="match status" value="1"/>
</dbReference>
<evidence type="ECO:0000313" key="3">
    <source>
        <dbReference type="Proteomes" id="UP000004994"/>
    </source>
</evidence>
<evidence type="ECO:0000256" key="1">
    <source>
        <dbReference type="SAM" id="MobiDB-lite"/>
    </source>
</evidence>
<protein>
    <submittedName>
        <fullName evidence="2">Uncharacterized protein</fullName>
    </submittedName>
</protein>
<sequence length="718" mass="78947">MVGVSLLKHEAIFRYQVNELHRVHRRQREVMEEIRRRKLVEDHLHLQALESKSFVSQLRSEISQKSNCQMVLDLTSIEPSTLCGETFQGSSNSIAGQRVPSSSDLLAEQNVTKERKISSSKSGASRKRMLDLELPAEEYMDIEDGEQFVRESFVQGPNIVISELQPQDSSKVNFANPGDSSISNSSPRGSFLLFDLNEPIQLDETEYPNYALESVNIHEGISNMDQDLSGTVHAECSTLKKEATGGDISNMNSSDEVSSVEMTLPQCNQTASSSPGFVDKSNNGTRTDKSLLVSSRKKMEIPFAVQSSLTGKKSDLYNSSGDNESTSGKPDAVKLSNISDSMSLMKGMDLNCAPSADLSDNQFTTPTSNISHLNLPEGVERKICGTVLLDCILSPDSAVESGKSSRDSHFVGPGSDIKFLTTNSCINMSCIKDETFSSGHSEATMTPVDGNLEAPIGPENKESSPPRGDSLDKTIGKSVQWSKIDHMNDHAGKTDRASKIIATSLASNHEKAIGEFTNLHCHRSTLISDRSNCNTMHSRTRRSQPRRANYRRVLQTEIHPAGASVYLHQFNGGLESPATAASESGPSRKTPRRACSRSRRWSPIDKQGISEGDWKGWGLTKERQNSRRPRSISSFNYMVSVLGIVCTGSNPNSYITVNVLIDVKINLLGSDSNEMGDADFSLQPYAFFFSSIQIRQKLRILLPSASFLLSILEILIDL</sequence>
<keyword evidence="3" id="KW-1185">Reference proteome</keyword>
<dbReference type="Proteomes" id="UP000004994">
    <property type="component" value="Chromosome 3"/>
</dbReference>
<feature type="compositionally biased region" description="Basic and acidic residues" evidence="1">
    <location>
        <begin position="459"/>
        <end position="473"/>
    </location>
</feature>
<evidence type="ECO:0000313" key="2">
    <source>
        <dbReference type="EnsemblPlants" id="Solyc03g115590.3.1"/>
    </source>
</evidence>
<dbReference type="InParanoid" id="A0A3Q7FT42"/>
<feature type="region of interest" description="Disordered" evidence="1">
    <location>
        <begin position="439"/>
        <end position="473"/>
    </location>
</feature>
<organism evidence="2">
    <name type="scientific">Solanum lycopersicum</name>
    <name type="common">Tomato</name>
    <name type="synonym">Lycopersicon esculentum</name>
    <dbReference type="NCBI Taxonomy" id="4081"/>
    <lineage>
        <taxon>Eukaryota</taxon>
        <taxon>Viridiplantae</taxon>
        <taxon>Streptophyta</taxon>
        <taxon>Embryophyta</taxon>
        <taxon>Tracheophyta</taxon>
        <taxon>Spermatophyta</taxon>
        <taxon>Magnoliopsida</taxon>
        <taxon>eudicotyledons</taxon>
        <taxon>Gunneridae</taxon>
        <taxon>Pentapetalae</taxon>
        <taxon>asterids</taxon>
        <taxon>lamiids</taxon>
        <taxon>Solanales</taxon>
        <taxon>Solanaceae</taxon>
        <taxon>Solanoideae</taxon>
        <taxon>Solaneae</taxon>
        <taxon>Solanum</taxon>
        <taxon>Solanum subgen. Lycopersicon</taxon>
    </lineage>
</organism>
<feature type="region of interest" description="Disordered" evidence="1">
    <location>
        <begin position="576"/>
        <end position="607"/>
    </location>
</feature>